<feature type="region of interest" description="Disordered" evidence="4">
    <location>
        <begin position="634"/>
        <end position="701"/>
    </location>
</feature>
<dbReference type="PANTHER" id="PTHR14150:SF12">
    <property type="entry name" value="U3 SMALL NUCLEOLAR RNA-ASSOCIATED PROTEIN 14 HOMOLOG A"/>
    <property type="match status" value="1"/>
</dbReference>
<feature type="region of interest" description="Disordered" evidence="4">
    <location>
        <begin position="152"/>
        <end position="171"/>
    </location>
</feature>
<dbReference type="GO" id="GO:0032040">
    <property type="term" value="C:small-subunit processome"/>
    <property type="evidence" value="ECO:0000318"/>
    <property type="project" value="GO_Central"/>
</dbReference>
<dbReference type="Pfam" id="PF04615">
    <property type="entry name" value="Utp14"/>
    <property type="match status" value="2"/>
</dbReference>
<dbReference type="PaxDb" id="35128-Thaps2772"/>
<reference evidence="5 6" key="2">
    <citation type="journal article" date="2008" name="Nature">
        <title>The Phaeodactylum genome reveals the evolutionary history of diatom genomes.</title>
        <authorList>
            <person name="Bowler C."/>
            <person name="Allen A.E."/>
            <person name="Badger J.H."/>
            <person name="Grimwood J."/>
            <person name="Jabbari K."/>
            <person name="Kuo A."/>
            <person name="Maheswari U."/>
            <person name="Martens C."/>
            <person name="Maumus F."/>
            <person name="Otillar R.P."/>
            <person name="Rayko E."/>
            <person name="Salamov A."/>
            <person name="Vandepoele K."/>
            <person name="Beszteri B."/>
            <person name="Gruber A."/>
            <person name="Heijde M."/>
            <person name="Katinka M."/>
            <person name="Mock T."/>
            <person name="Valentin K."/>
            <person name="Verret F."/>
            <person name="Berges J.A."/>
            <person name="Brownlee C."/>
            <person name="Cadoret J.P."/>
            <person name="Chiovitti A."/>
            <person name="Choi C.J."/>
            <person name="Coesel S."/>
            <person name="De Martino A."/>
            <person name="Detter J.C."/>
            <person name="Durkin C."/>
            <person name="Falciatore A."/>
            <person name="Fournet J."/>
            <person name="Haruta M."/>
            <person name="Huysman M.J."/>
            <person name="Jenkins B.D."/>
            <person name="Jiroutova K."/>
            <person name="Jorgensen R.E."/>
            <person name="Joubert Y."/>
            <person name="Kaplan A."/>
            <person name="Kroger N."/>
            <person name="Kroth P.G."/>
            <person name="La Roche J."/>
            <person name="Lindquist E."/>
            <person name="Lommer M."/>
            <person name="Martin-Jezequel V."/>
            <person name="Lopez P.J."/>
            <person name="Lucas S."/>
            <person name="Mangogna M."/>
            <person name="McGinnis K."/>
            <person name="Medlin L.K."/>
            <person name="Montsant A."/>
            <person name="Oudot-Le Secq M.P."/>
            <person name="Napoli C."/>
            <person name="Obornik M."/>
            <person name="Parker M.S."/>
            <person name="Petit J.L."/>
            <person name="Porcel B.M."/>
            <person name="Poulsen N."/>
            <person name="Robison M."/>
            <person name="Rychlewski L."/>
            <person name="Rynearson T.A."/>
            <person name="Schmutz J."/>
            <person name="Shapiro H."/>
            <person name="Siaut M."/>
            <person name="Stanley M."/>
            <person name="Sussman M.R."/>
            <person name="Taylor A.R."/>
            <person name="Vardi A."/>
            <person name="von Dassow P."/>
            <person name="Vyverman W."/>
            <person name="Willis A."/>
            <person name="Wyrwicz L.S."/>
            <person name="Rokhsar D.S."/>
            <person name="Weissenbach J."/>
            <person name="Armbrust E.V."/>
            <person name="Green B.R."/>
            <person name="Van de Peer Y."/>
            <person name="Grigoriev I.V."/>
        </authorList>
    </citation>
    <scope>NUCLEOTIDE SEQUENCE [LARGE SCALE GENOMIC DNA]</scope>
    <source>
        <strain evidence="5 6">CCMP1335</strain>
    </source>
</reference>
<evidence type="ECO:0008006" key="7">
    <source>
        <dbReference type="Google" id="ProtNLM"/>
    </source>
</evidence>
<evidence type="ECO:0000256" key="2">
    <source>
        <dbReference type="ARBA" id="ARBA00022553"/>
    </source>
</evidence>
<feature type="region of interest" description="Disordered" evidence="4">
    <location>
        <begin position="722"/>
        <end position="749"/>
    </location>
</feature>
<evidence type="ECO:0000313" key="5">
    <source>
        <dbReference type="EMBL" id="EED95430.1"/>
    </source>
</evidence>
<feature type="region of interest" description="Disordered" evidence="4">
    <location>
        <begin position="566"/>
        <end position="606"/>
    </location>
</feature>
<dbReference type="HOGENOM" id="CLU_003783_1_0_1"/>
<feature type="compositionally biased region" description="Basic and acidic residues" evidence="4">
    <location>
        <begin position="417"/>
        <end position="437"/>
    </location>
</feature>
<reference evidence="5 6" key="1">
    <citation type="journal article" date="2004" name="Science">
        <title>The genome of the diatom Thalassiosira pseudonana: ecology, evolution, and metabolism.</title>
        <authorList>
            <person name="Armbrust E.V."/>
            <person name="Berges J.A."/>
            <person name="Bowler C."/>
            <person name="Green B.R."/>
            <person name="Martinez D."/>
            <person name="Putnam N.H."/>
            <person name="Zhou S."/>
            <person name="Allen A.E."/>
            <person name="Apt K.E."/>
            <person name="Bechner M."/>
            <person name="Brzezinski M.A."/>
            <person name="Chaal B.K."/>
            <person name="Chiovitti A."/>
            <person name="Davis A.K."/>
            <person name="Demarest M.S."/>
            <person name="Detter J.C."/>
            <person name="Glavina T."/>
            <person name="Goodstein D."/>
            <person name="Hadi M.Z."/>
            <person name="Hellsten U."/>
            <person name="Hildebrand M."/>
            <person name="Jenkins B.D."/>
            <person name="Jurka J."/>
            <person name="Kapitonov V.V."/>
            <person name="Kroger N."/>
            <person name="Lau W.W."/>
            <person name="Lane T.W."/>
            <person name="Larimer F.W."/>
            <person name="Lippmeier J.C."/>
            <person name="Lucas S."/>
            <person name="Medina M."/>
            <person name="Montsant A."/>
            <person name="Obornik M."/>
            <person name="Parker M.S."/>
            <person name="Palenik B."/>
            <person name="Pazour G.J."/>
            <person name="Richardson P.M."/>
            <person name="Rynearson T.A."/>
            <person name="Saito M.A."/>
            <person name="Schwartz D.C."/>
            <person name="Thamatrakoln K."/>
            <person name="Valentin K."/>
            <person name="Vardi A."/>
            <person name="Wilkerson F.P."/>
            <person name="Rokhsar D.S."/>
        </authorList>
    </citation>
    <scope>NUCLEOTIDE SEQUENCE [LARGE SCALE GENOMIC DNA]</scope>
    <source>
        <strain evidence="5 6">CCMP1335</strain>
    </source>
</reference>
<dbReference type="AlphaFoldDB" id="B8BVA9"/>
<dbReference type="InParanoid" id="B8BVA9"/>
<keyword evidence="3" id="KW-0539">Nucleus</keyword>
<organism evidence="5 6">
    <name type="scientific">Thalassiosira pseudonana</name>
    <name type="common">Marine diatom</name>
    <name type="synonym">Cyclotella nana</name>
    <dbReference type="NCBI Taxonomy" id="35128"/>
    <lineage>
        <taxon>Eukaryota</taxon>
        <taxon>Sar</taxon>
        <taxon>Stramenopiles</taxon>
        <taxon>Ochrophyta</taxon>
        <taxon>Bacillariophyta</taxon>
        <taxon>Coscinodiscophyceae</taxon>
        <taxon>Thalassiosirophycidae</taxon>
        <taxon>Thalassiosirales</taxon>
        <taxon>Thalassiosiraceae</taxon>
        <taxon>Thalassiosira</taxon>
    </lineage>
</organism>
<dbReference type="Proteomes" id="UP000001449">
    <property type="component" value="Chromosome 2"/>
</dbReference>
<evidence type="ECO:0000313" key="6">
    <source>
        <dbReference type="Proteomes" id="UP000001449"/>
    </source>
</evidence>
<feature type="compositionally biased region" description="Basic and acidic residues" evidence="4">
    <location>
        <begin position="778"/>
        <end position="799"/>
    </location>
</feature>
<feature type="compositionally biased region" description="Basic and acidic residues" evidence="4">
    <location>
        <begin position="827"/>
        <end position="840"/>
    </location>
</feature>
<feature type="compositionally biased region" description="Acidic residues" evidence="4">
    <location>
        <begin position="18"/>
        <end position="40"/>
    </location>
</feature>
<dbReference type="PANTHER" id="PTHR14150">
    <property type="entry name" value="U3 SMALL NUCLEOLAR RNA-ASSOCIATED PROTEIN 14"/>
    <property type="match status" value="1"/>
</dbReference>
<dbReference type="InterPro" id="IPR006709">
    <property type="entry name" value="SSU_processome_Utp14"/>
</dbReference>
<dbReference type="GO" id="GO:0006364">
    <property type="term" value="P:rRNA processing"/>
    <property type="evidence" value="ECO:0007669"/>
    <property type="project" value="InterPro"/>
</dbReference>
<feature type="region of interest" description="Disordered" evidence="4">
    <location>
        <begin position="408"/>
        <end position="437"/>
    </location>
</feature>
<dbReference type="eggNOG" id="KOG2172">
    <property type="taxonomic scope" value="Eukaryota"/>
</dbReference>
<dbReference type="GeneID" id="7452454"/>
<comment type="subcellular location">
    <subcellularLocation>
        <location evidence="1">Nucleus</location>
        <location evidence="1">Nucleolus</location>
    </subcellularLocation>
</comment>
<feature type="region of interest" description="Disordered" evidence="4">
    <location>
        <begin position="490"/>
        <end position="509"/>
    </location>
</feature>
<proteinExistence type="predicted"/>
<feature type="compositionally biased region" description="Acidic residues" evidence="4">
    <location>
        <begin position="68"/>
        <end position="105"/>
    </location>
</feature>
<evidence type="ECO:0000256" key="1">
    <source>
        <dbReference type="ARBA" id="ARBA00004604"/>
    </source>
</evidence>
<dbReference type="GO" id="GO:0005730">
    <property type="term" value="C:nucleolus"/>
    <property type="evidence" value="ECO:0000318"/>
    <property type="project" value="GO_Central"/>
</dbReference>
<dbReference type="KEGG" id="tps:THAPSDRAFT_2772"/>
<sequence length="922" mass="103141">MARHHSKQTKEPRLIDGDSNDNIDESDDEEIDEDEAFNSEDEMKYGSFFVGHGSKKSKKKSAEKMNGEDNDEDDGNSSDEGSYSEEDDGSNDWAGESDSDEEDDGGQYMLDLLNNLDKQVPGKGNADKKESFNGKIQLDNVPAAAVQLEESEFGASTISTPSAAGTPGSNKLTLDSLMGGISDTQGFTDVQRSMRVLSNGKSDYSTKKMETTAAPLPRVVTERASRKVHYQSTKEDVTQWKDVIHTHRDAETLDFRVNKGGSKASAVTKDRLVEKFEARTEFEEELARALEVAGMEDEKAMRKREKKRLLDSGGNGGELSGDDDEGDDEMEDDLGSNRISIEGEQVHCAIDMMQSSVCELANNTSHVSNDNFNNQEYKKRHGELAKMRALLFYEEQKRHRINKIKSKKYRKIRKRQREREKDAEDEAARLDDREKLEQEEMDRMKERMTLAHKNTSKWARRVLRRGAKMDVEERRALSLQIAKGEELRKKVMGEESGGEVSGEEGETEEELLKRAREILMEDDDEGVTRDTKKKGLFQLEFMQRGMETQRTRAKEEARRLLEELEANAVGFSSDSEDDEDCQQESAKKTKPKVASAAETNKVLPEGKLVASSLQFGKADGFSIAVSGDIDLSNDAVADDENEETGSVQEPSGGSSKKKRRKKKKGGDKVNESVTGVESQEEENPWIVETAPPKAPKNKTSSSWTININDAAAMLVDATIIGSKSESKRKIDQVDNGTEESSKGQVEGVAALSQSELVRRAFATPVDLEAEEEFQKEKVTTIERMRERDDPTRQTKEEKTVQGWGSWAGAGAPPPKKRKLPKHLAAPMKKEEKAPKRKDDGMSTVIINEKRLKKTAKFQLAEIPYPYRTRQEYEKAIAGNIGHEWNTINGVKEMTRPAVIVRAGKIIKPIAKKAKRSRAPAKF</sequence>
<feature type="region of interest" description="Disordered" evidence="4">
    <location>
        <begin position="296"/>
        <end position="334"/>
    </location>
</feature>
<feature type="compositionally biased region" description="Acidic residues" evidence="4">
    <location>
        <begin position="320"/>
        <end position="334"/>
    </location>
</feature>
<name>B8BVA9_THAPS</name>
<keyword evidence="6" id="KW-1185">Reference proteome</keyword>
<accession>B8BVA9</accession>
<dbReference type="STRING" id="35128.B8BVA9"/>
<dbReference type="RefSeq" id="XP_002287987.1">
    <property type="nucleotide sequence ID" value="XM_002287951.1"/>
</dbReference>
<evidence type="ECO:0000256" key="3">
    <source>
        <dbReference type="ARBA" id="ARBA00023242"/>
    </source>
</evidence>
<keyword evidence="2" id="KW-0597">Phosphoprotein</keyword>
<protein>
    <recommendedName>
        <fullName evidence="7">U3 small nucleolar RNA-associated protein 14</fullName>
    </recommendedName>
</protein>
<dbReference type="EMBL" id="CM000639">
    <property type="protein sequence ID" value="EED95430.1"/>
    <property type="molecule type" value="Genomic_DNA"/>
</dbReference>
<dbReference type="OMA" id="CSGDDCS"/>
<feature type="region of interest" description="Disordered" evidence="4">
    <location>
        <begin position="778"/>
        <end position="843"/>
    </location>
</feature>
<evidence type="ECO:0000256" key="4">
    <source>
        <dbReference type="SAM" id="MobiDB-lite"/>
    </source>
</evidence>
<gene>
    <name evidence="5" type="ORF">THAPSDRAFT_2772</name>
</gene>
<feature type="region of interest" description="Disordered" evidence="4">
    <location>
        <begin position="1"/>
        <end position="133"/>
    </location>
</feature>
<feature type="compositionally biased region" description="Basic residues" evidence="4">
    <location>
        <begin position="655"/>
        <end position="665"/>
    </location>
</feature>
<feature type="compositionally biased region" description="Polar residues" evidence="4">
    <location>
        <begin position="154"/>
        <end position="171"/>
    </location>
</feature>